<reference evidence="3 4" key="1">
    <citation type="journal article" date="2010" name="Nature">
        <title>The Ectocarpus genome and the independent evolution of multicellularity in brown algae.</title>
        <authorList>
            <person name="Cock J.M."/>
            <person name="Sterck L."/>
            <person name="Rouze P."/>
            <person name="Scornet D."/>
            <person name="Allen A.E."/>
            <person name="Amoutzias G."/>
            <person name="Anthouard V."/>
            <person name="Artiguenave F."/>
            <person name="Aury J.M."/>
            <person name="Badger J.H."/>
            <person name="Beszteri B."/>
            <person name="Billiau K."/>
            <person name="Bonnet E."/>
            <person name="Bothwell J.H."/>
            <person name="Bowler C."/>
            <person name="Boyen C."/>
            <person name="Brownlee C."/>
            <person name="Carrano C.J."/>
            <person name="Charrier B."/>
            <person name="Cho G.Y."/>
            <person name="Coelho S.M."/>
            <person name="Collen J."/>
            <person name="Corre E."/>
            <person name="Da Silva C."/>
            <person name="Delage L."/>
            <person name="Delaroque N."/>
            <person name="Dittami S.M."/>
            <person name="Doulbeau S."/>
            <person name="Elias M."/>
            <person name="Farnham G."/>
            <person name="Gachon C.M."/>
            <person name="Gschloessl B."/>
            <person name="Heesch S."/>
            <person name="Jabbari K."/>
            <person name="Jubin C."/>
            <person name="Kawai H."/>
            <person name="Kimura K."/>
            <person name="Kloareg B."/>
            <person name="Kupper F.C."/>
            <person name="Lang D."/>
            <person name="Le Bail A."/>
            <person name="Leblanc C."/>
            <person name="Lerouge P."/>
            <person name="Lohr M."/>
            <person name="Lopez P.J."/>
            <person name="Martens C."/>
            <person name="Maumus F."/>
            <person name="Michel G."/>
            <person name="Miranda-Saavedra D."/>
            <person name="Morales J."/>
            <person name="Moreau H."/>
            <person name="Motomura T."/>
            <person name="Nagasato C."/>
            <person name="Napoli C.A."/>
            <person name="Nelson D.R."/>
            <person name="Nyvall-Collen P."/>
            <person name="Peters A.F."/>
            <person name="Pommier C."/>
            <person name="Potin P."/>
            <person name="Poulain J."/>
            <person name="Quesneville H."/>
            <person name="Read B."/>
            <person name="Rensing S.A."/>
            <person name="Ritter A."/>
            <person name="Rousvoal S."/>
            <person name="Samanta M."/>
            <person name="Samson G."/>
            <person name="Schroeder D.C."/>
            <person name="Segurens B."/>
            <person name="Strittmatter M."/>
            <person name="Tonon T."/>
            <person name="Tregear J.W."/>
            <person name="Valentin K."/>
            <person name="von Dassow P."/>
            <person name="Yamagishi T."/>
            <person name="Van de Peer Y."/>
            <person name="Wincker P."/>
        </authorList>
    </citation>
    <scope>NUCLEOTIDE SEQUENCE [LARGE SCALE GENOMIC DNA]</scope>
    <source>
        <strain evidence="4">Ec32 / CCAP1310/4</strain>
    </source>
</reference>
<gene>
    <name evidence="3" type="ORF">Esi_0017_0151</name>
</gene>
<evidence type="ECO:0000259" key="2">
    <source>
        <dbReference type="PROSITE" id="PS50217"/>
    </source>
</evidence>
<dbReference type="GO" id="GO:0003700">
    <property type="term" value="F:DNA-binding transcription factor activity"/>
    <property type="evidence" value="ECO:0007669"/>
    <property type="project" value="InterPro"/>
</dbReference>
<keyword evidence="4" id="KW-1185">Reference proteome</keyword>
<dbReference type="eggNOG" id="ENOG502R6YT">
    <property type="taxonomic scope" value="Eukaryota"/>
</dbReference>
<evidence type="ECO:0000313" key="3">
    <source>
        <dbReference type="EMBL" id="CBJ25932.1"/>
    </source>
</evidence>
<feature type="compositionally biased region" description="Gly residues" evidence="1">
    <location>
        <begin position="355"/>
        <end position="370"/>
    </location>
</feature>
<feature type="compositionally biased region" description="Basic residues" evidence="1">
    <location>
        <begin position="283"/>
        <end position="299"/>
    </location>
</feature>
<accession>D7FMN5</accession>
<dbReference type="Proteomes" id="UP000002630">
    <property type="component" value="Linkage Group LG24"/>
</dbReference>
<proteinExistence type="predicted"/>
<dbReference type="AlphaFoldDB" id="D7FMN5"/>
<name>D7FMN5_ECTSI</name>
<feature type="compositionally biased region" description="Low complexity" evidence="1">
    <location>
        <begin position="247"/>
        <end position="269"/>
    </location>
</feature>
<evidence type="ECO:0000256" key="1">
    <source>
        <dbReference type="SAM" id="MobiDB-lite"/>
    </source>
</evidence>
<dbReference type="PROSITE" id="PS50217">
    <property type="entry name" value="BZIP"/>
    <property type="match status" value="1"/>
</dbReference>
<dbReference type="EMBL" id="FN648214">
    <property type="protein sequence ID" value="CBJ25932.1"/>
    <property type="molecule type" value="Genomic_DNA"/>
</dbReference>
<feature type="region of interest" description="Disordered" evidence="1">
    <location>
        <begin position="413"/>
        <end position="475"/>
    </location>
</feature>
<feature type="compositionally biased region" description="Pro residues" evidence="1">
    <location>
        <begin position="417"/>
        <end position="428"/>
    </location>
</feature>
<dbReference type="InterPro" id="IPR046347">
    <property type="entry name" value="bZIP_sf"/>
</dbReference>
<sequence length="475" mass="46345">MLMSGDEVDSGGGGGGGGFDAVELDEMYGVVEGVMFQGHPSVEPKEEGSLKRTFKSCPDFVQLGAGAGGGGAGGVPVGGVFLGGGGLVKTDAMAVENSNLGAGGGGGGGGRLGGAGRPLATLAPMQSGVAAAAAAARATGGGPAPAARKAIAGNPGAAKFPALMMAAAAAAAAAAGGGTRSRESGPETTVPLIGGRSVSMEWDVIGKSAGGASAERLRAGAAPKGAGGIGKVAAAAAAGGGHGGFSSGVRMQSSSSSSMKPVTSCPSLGELGGGGTGGMDQRRSRRLERNRASARVRRQRKKNMAELYEKEVARLEACIATLRDHVWGGGEGAALAEALGGRPSEGSAGVAQQGGADGSGGGVDGGGGGAVASVAVLEEERGPARDQAAASVEELLKDLALGALDAHSISLAVSRMAPPPPPPYPPSERLPSSSPDDPRRLPERRLRKGDRGAPTLGKGRGRTGRKSGRGASRRR</sequence>
<feature type="compositionally biased region" description="Low complexity" evidence="1">
    <location>
        <begin position="339"/>
        <end position="354"/>
    </location>
</feature>
<feature type="region of interest" description="Disordered" evidence="1">
    <location>
        <begin position="339"/>
        <end position="389"/>
    </location>
</feature>
<feature type="region of interest" description="Disordered" evidence="1">
    <location>
        <begin position="247"/>
        <end position="299"/>
    </location>
</feature>
<protein>
    <recommendedName>
        <fullName evidence="2">BZIP domain-containing protein</fullName>
    </recommendedName>
</protein>
<dbReference type="InParanoid" id="D7FMN5"/>
<dbReference type="EMBL" id="FN649749">
    <property type="protein sequence ID" value="CBJ25932.1"/>
    <property type="molecule type" value="Genomic_DNA"/>
</dbReference>
<feature type="domain" description="BZIP" evidence="2">
    <location>
        <begin position="280"/>
        <end position="326"/>
    </location>
</feature>
<dbReference type="SUPFAM" id="SSF57959">
    <property type="entry name" value="Leucine zipper domain"/>
    <property type="match status" value="1"/>
</dbReference>
<feature type="compositionally biased region" description="Basic residues" evidence="1">
    <location>
        <begin position="459"/>
        <end position="475"/>
    </location>
</feature>
<dbReference type="InterPro" id="IPR004827">
    <property type="entry name" value="bZIP"/>
</dbReference>
<organism evidence="3 4">
    <name type="scientific">Ectocarpus siliculosus</name>
    <name type="common">Brown alga</name>
    <name type="synonym">Conferva siliculosa</name>
    <dbReference type="NCBI Taxonomy" id="2880"/>
    <lineage>
        <taxon>Eukaryota</taxon>
        <taxon>Sar</taxon>
        <taxon>Stramenopiles</taxon>
        <taxon>Ochrophyta</taxon>
        <taxon>PX clade</taxon>
        <taxon>Phaeophyceae</taxon>
        <taxon>Ectocarpales</taxon>
        <taxon>Ectocarpaceae</taxon>
        <taxon>Ectocarpus</taxon>
    </lineage>
</organism>
<dbReference type="Gene3D" id="1.20.5.170">
    <property type="match status" value="1"/>
</dbReference>
<evidence type="ECO:0000313" key="4">
    <source>
        <dbReference type="Proteomes" id="UP000002630"/>
    </source>
</evidence>